<feature type="compositionally biased region" description="Basic and acidic residues" evidence="1">
    <location>
        <begin position="38"/>
        <end position="61"/>
    </location>
</feature>
<dbReference type="EMBL" id="CP088295">
    <property type="protein sequence ID" value="UUY03045.1"/>
    <property type="molecule type" value="Genomic_DNA"/>
</dbReference>
<proteinExistence type="predicted"/>
<evidence type="ECO:0000256" key="2">
    <source>
        <dbReference type="SAM" id="SignalP"/>
    </source>
</evidence>
<protein>
    <submittedName>
        <fullName evidence="3">Uncharacterized protein</fullName>
    </submittedName>
</protein>
<organism evidence="3 4">
    <name type="scientific">Svornostia abyssi</name>
    <dbReference type="NCBI Taxonomy" id="2898438"/>
    <lineage>
        <taxon>Bacteria</taxon>
        <taxon>Bacillati</taxon>
        <taxon>Actinomycetota</taxon>
        <taxon>Thermoleophilia</taxon>
        <taxon>Solirubrobacterales</taxon>
        <taxon>Baekduiaceae</taxon>
        <taxon>Svornostia</taxon>
    </lineage>
</organism>
<sequence>MSRNVKISAALIGVFLAVVAVIAVAAGGDGDEQSVSPHRRDTPDGHRAGRRRADERTSGRR</sequence>
<gene>
    <name evidence="3" type="ORF">LRS13_20565</name>
</gene>
<feature type="chain" id="PRO_5045268017" evidence="2">
    <location>
        <begin position="26"/>
        <end position="61"/>
    </location>
</feature>
<keyword evidence="2" id="KW-0732">Signal</keyword>
<accession>A0ABY5PEF6</accession>
<evidence type="ECO:0000256" key="1">
    <source>
        <dbReference type="SAM" id="MobiDB-lite"/>
    </source>
</evidence>
<name>A0ABY5PEF6_9ACTN</name>
<evidence type="ECO:0000313" key="3">
    <source>
        <dbReference type="EMBL" id="UUY03045.1"/>
    </source>
</evidence>
<dbReference type="RefSeq" id="WP_353863560.1">
    <property type="nucleotide sequence ID" value="NZ_CP088295.1"/>
</dbReference>
<keyword evidence="4" id="KW-1185">Reference proteome</keyword>
<dbReference type="Proteomes" id="UP001058860">
    <property type="component" value="Chromosome"/>
</dbReference>
<reference evidence="4" key="1">
    <citation type="submission" date="2021-11" db="EMBL/GenBank/DDBJ databases">
        <title>Cultivation dependent microbiological survey of springs from the worlds oldest radium mine currently devoted to the extraction of radon-saturated water.</title>
        <authorList>
            <person name="Kapinusova G."/>
            <person name="Smrhova T."/>
            <person name="Strejcek M."/>
            <person name="Suman J."/>
            <person name="Jani K."/>
            <person name="Pajer P."/>
            <person name="Uhlik O."/>
        </authorList>
    </citation>
    <scope>NUCLEOTIDE SEQUENCE [LARGE SCALE GENOMIC DNA]</scope>
    <source>
        <strain evidence="4">J379</strain>
    </source>
</reference>
<feature type="region of interest" description="Disordered" evidence="1">
    <location>
        <begin position="28"/>
        <end position="61"/>
    </location>
</feature>
<evidence type="ECO:0000313" key="4">
    <source>
        <dbReference type="Proteomes" id="UP001058860"/>
    </source>
</evidence>
<feature type="signal peptide" evidence="2">
    <location>
        <begin position="1"/>
        <end position="25"/>
    </location>
</feature>